<dbReference type="Proteomes" id="UP000031666">
    <property type="component" value="Unassembled WGS sequence"/>
</dbReference>
<dbReference type="Pfam" id="PF00185">
    <property type="entry name" value="OTCace"/>
    <property type="match status" value="1"/>
</dbReference>
<dbReference type="NCBIfam" id="NF001986">
    <property type="entry name" value="PRK00779.1"/>
    <property type="match status" value="1"/>
</dbReference>
<dbReference type="PANTHER" id="PTHR45753:SF3">
    <property type="entry name" value="ORNITHINE TRANSCARBAMYLASE, MITOCHONDRIAL"/>
    <property type="match status" value="1"/>
</dbReference>
<dbReference type="GO" id="GO:0019240">
    <property type="term" value="P:citrulline biosynthetic process"/>
    <property type="evidence" value="ECO:0007669"/>
    <property type="project" value="TreeGrafter"/>
</dbReference>
<dbReference type="EMBL" id="BBSC01000003">
    <property type="protein sequence ID" value="GAM75135.1"/>
    <property type="molecule type" value="Genomic_DNA"/>
</dbReference>
<dbReference type="InterPro" id="IPR006130">
    <property type="entry name" value="Asp/Orn_carbamoylTrfase"/>
</dbReference>
<dbReference type="NCBIfam" id="TIGR00658">
    <property type="entry name" value="orni_carb_tr"/>
    <property type="match status" value="1"/>
</dbReference>
<feature type="domain" description="Aspartate/ornithine carbamoyltransferase Asp/Orn-binding" evidence="7">
    <location>
        <begin position="167"/>
        <end position="320"/>
    </location>
</feature>
<dbReference type="EC" id="2.1.3.3" evidence="2 5"/>
<dbReference type="PRINTS" id="PR00102">
    <property type="entry name" value="OTCASE"/>
</dbReference>
<dbReference type="GO" id="GO:0004585">
    <property type="term" value="F:ornithine carbamoyltransferase activity"/>
    <property type="evidence" value="ECO:0007669"/>
    <property type="project" value="UniProtKB-UniRule"/>
</dbReference>
<dbReference type="AlphaFoldDB" id="A0A0B8Q651"/>
<dbReference type="STRING" id="1481914.JCM19241_1478"/>
<organism evidence="9 10">
    <name type="scientific">Vibrio ishigakensis</name>
    <dbReference type="NCBI Taxonomy" id="1481914"/>
    <lineage>
        <taxon>Bacteria</taxon>
        <taxon>Pseudomonadati</taxon>
        <taxon>Pseudomonadota</taxon>
        <taxon>Gammaproteobacteria</taxon>
        <taxon>Vibrionales</taxon>
        <taxon>Vibrionaceae</taxon>
        <taxon>Vibrio</taxon>
    </lineage>
</organism>
<dbReference type="GO" id="GO:0016597">
    <property type="term" value="F:amino acid binding"/>
    <property type="evidence" value="ECO:0007669"/>
    <property type="project" value="InterPro"/>
</dbReference>
<comment type="caution">
    <text evidence="9">The sequence shown here is derived from an EMBL/GenBank/DDBJ whole genome shotgun (WGS) entry which is preliminary data.</text>
</comment>
<comment type="catalytic activity">
    <reaction evidence="4">
        <text>carbamoyl phosphate + L-ornithine = L-citrulline + phosphate + H(+)</text>
        <dbReference type="Rhea" id="RHEA:19513"/>
        <dbReference type="ChEBI" id="CHEBI:15378"/>
        <dbReference type="ChEBI" id="CHEBI:43474"/>
        <dbReference type="ChEBI" id="CHEBI:46911"/>
        <dbReference type="ChEBI" id="CHEBI:57743"/>
        <dbReference type="ChEBI" id="CHEBI:58228"/>
        <dbReference type="EC" id="2.1.3.3"/>
    </reaction>
</comment>
<dbReference type="GO" id="GO:0042450">
    <property type="term" value="P:L-arginine biosynthetic process via ornithine"/>
    <property type="evidence" value="ECO:0007669"/>
    <property type="project" value="UniProtKB-UniRule"/>
</dbReference>
<evidence type="ECO:0000256" key="3">
    <source>
        <dbReference type="ARBA" id="ARBA00022679"/>
    </source>
</evidence>
<sequence>MKLPSSSATELKKANLEHMVSMKDFSVEEMDNMMELMSYLKQARKDNAIPQLFKGKSVGMIFEAGSTRTRVSFEVAATLLGGHALFLSPKDIHLGGKESIDDTSRVLSRMCDIIMARTNSPEMLDGLLEMSTVPVINGLDTRFHPTQMLADLFTIREHITDGRKLSDLTLAFMGDATDVCRSLMLTCAKYGMGFKQIGPKKYHMDQEWINMALDFCEESGGTIEITDNVERISECDVVYGDSFYWVTQMDEKEERLAAFMPDYVITEELMDKARPGAMLLHCLPANDKEEVTRGALESEYSVAFDEAENRLTAQMAILVYFTHKDAVIPSKATIKHHEEKISSFLQTL</sequence>
<keyword evidence="3 6" id="KW-0808">Transferase</keyword>
<dbReference type="Pfam" id="PF02729">
    <property type="entry name" value="OTCace_N"/>
    <property type="match status" value="1"/>
</dbReference>
<dbReference type="InterPro" id="IPR006132">
    <property type="entry name" value="Asp/Orn_carbamoyltranf_P-bd"/>
</dbReference>
<dbReference type="FunFam" id="3.40.50.1370:FF:000008">
    <property type="entry name" value="Ornithine carbamoyltransferase"/>
    <property type="match status" value="1"/>
</dbReference>
<dbReference type="InterPro" id="IPR036901">
    <property type="entry name" value="Asp/Orn_carbamoylTrfase_sf"/>
</dbReference>
<protein>
    <recommendedName>
        <fullName evidence="2 5">Ornithine carbamoyltransferase</fullName>
        <ecNumber evidence="2 5">2.1.3.3</ecNumber>
    </recommendedName>
</protein>
<evidence type="ECO:0000256" key="1">
    <source>
        <dbReference type="ARBA" id="ARBA00007805"/>
    </source>
</evidence>
<reference evidence="9 10" key="2">
    <citation type="submission" date="2015-01" db="EMBL/GenBank/DDBJ databases">
        <authorList>
            <consortium name="NBRP consortium"/>
            <person name="Sawabe T."/>
            <person name="Meirelles P."/>
            <person name="Feng G."/>
            <person name="Sayaka M."/>
            <person name="Hattori M."/>
            <person name="Ohkuma M."/>
        </authorList>
    </citation>
    <scope>NUCLEOTIDE SEQUENCE [LARGE SCALE GENOMIC DNA]</scope>
    <source>
        <strain evidence="10">JCM 19241</strain>
    </source>
</reference>
<dbReference type="PRINTS" id="PR00100">
    <property type="entry name" value="AOTCASE"/>
</dbReference>
<evidence type="ECO:0000256" key="5">
    <source>
        <dbReference type="NCBIfam" id="TIGR00658"/>
    </source>
</evidence>
<evidence type="ECO:0000256" key="6">
    <source>
        <dbReference type="RuleBase" id="RU003634"/>
    </source>
</evidence>
<dbReference type="InterPro" id="IPR002292">
    <property type="entry name" value="Orn/put_carbamltrans"/>
</dbReference>
<evidence type="ECO:0000313" key="10">
    <source>
        <dbReference type="Proteomes" id="UP000031666"/>
    </source>
</evidence>
<gene>
    <name evidence="9" type="ORF">JCM19241_1478</name>
</gene>
<reference evidence="9 10" key="1">
    <citation type="submission" date="2015-01" db="EMBL/GenBank/DDBJ databases">
        <title>Vibrio sp. C94 JCM 19241 whole genome shotgun sequence.</title>
        <authorList>
            <person name="Sawabe T."/>
            <person name="Meirelles P."/>
            <person name="Feng G."/>
            <person name="Sayaka M."/>
            <person name="Hattori M."/>
            <person name="Ohkuma M."/>
        </authorList>
    </citation>
    <scope>NUCLEOTIDE SEQUENCE [LARGE SCALE GENOMIC DNA]</scope>
    <source>
        <strain evidence="10">JCM 19241</strain>
    </source>
</reference>
<evidence type="ECO:0000259" key="8">
    <source>
        <dbReference type="Pfam" id="PF02729"/>
    </source>
</evidence>
<evidence type="ECO:0000256" key="4">
    <source>
        <dbReference type="ARBA" id="ARBA00048772"/>
    </source>
</evidence>
<feature type="domain" description="Aspartate/ornithine carbamoyltransferase carbamoyl-P binding" evidence="8">
    <location>
        <begin position="18"/>
        <end position="157"/>
    </location>
</feature>
<accession>A0A0B8Q651</accession>
<name>A0A0B8Q651_9VIBR</name>
<comment type="similarity">
    <text evidence="1">Belongs to the aspartate/ornithine carbamoyltransferase superfamily. OTCase family.</text>
</comment>
<evidence type="ECO:0000256" key="2">
    <source>
        <dbReference type="ARBA" id="ARBA00013007"/>
    </source>
</evidence>
<evidence type="ECO:0000313" key="9">
    <source>
        <dbReference type="EMBL" id="GAM75135.1"/>
    </source>
</evidence>
<dbReference type="SUPFAM" id="SSF53671">
    <property type="entry name" value="Aspartate/ornithine carbamoyltransferase"/>
    <property type="match status" value="1"/>
</dbReference>
<evidence type="ECO:0000259" key="7">
    <source>
        <dbReference type="Pfam" id="PF00185"/>
    </source>
</evidence>
<dbReference type="PANTHER" id="PTHR45753">
    <property type="entry name" value="ORNITHINE CARBAMOYLTRANSFERASE, MITOCHONDRIAL"/>
    <property type="match status" value="1"/>
</dbReference>
<dbReference type="Gene3D" id="3.40.50.1370">
    <property type="entry name" value="Aspartate/ornithine carbamoyltransferase"/>
    <property type="match status" value="2"/>
</dbReference>
<proteinExistence type="inferred from homology"/>
<dbReference type="InterPro" id="IPR006131">
    <property type="entry name" value="Asp_carbamoyltransf_Asp/Orn-bd"/>
</dbReference>